<gene>
    <name evidence="9" type="ORF">ACFQNG_06395</name>
</gene>
<evidence type="ECO:0000259" key="8">
    <source>
        <dbReference type="PROSITE" id="PS50928"/>
    </source>
</evidence>
<dbReference type="PANTHER" id="PTHR43744">
    <property type="entry name" value="ABC TRANSPORTER PERMEASE PROTEIN MG189-RELATED-RELATED"/>
    <property type="match status" value="1"/>
</dbReference>
<comment type="subcellular location">
    <subcellularLocation>
        <location evidence="1 7">Cell membrane</location>
        <topology evidence="1 7">Multi-pass membrane protein</topology>
    </subcellularLocation>
</comment>
<sequence>MRATALKEGGHGQRGLARGILYVCLTLFSIVSLFPFYWMFVIGTNTSDRINDTPPAMLPGLQLVGNFQKVLGNIDFISAFVNSVIVSSISTLGVLFLSSLAGYAFAKLRFPGKKWLFGLVLVTMMVPTQLGLIPSYIIMSKLGWLNTIQALIVPGFVNAFGIFWMRQYISDAVPDEVFEAAKMDGCSHFRIYWNIVVPAILPAFATLGIINFMAIWNDFIWPAAVLTDNSLQTLQIALRSLNDVRFTDYGMMLSGTFWATVPLIIVFLFFNKWFISGLTQGSVK</sequence>
<evidence type="ECO:0000313" key="10">
    <source>
        <dbReference type="Proteomes" id="UP001596500"/>
    </source>
</evidence>
<accession>A0ABW2RIL8</accession>
<feature type="transmembrane region" description="Helical" evidence="7">
    <location>
        <begin position="144"/>
        <end position="164"/>
    </location>
</feature>
<evidence type="ECO:0000256" key="1">
    <source>
        <dbReference type="ARBA" id="ARBA00004651"/>
    </source>
</evidence>
<dbReference type="RefSeq" id="WP_379864063.1">
    <property type="nucleotide sequence ID" value="NZ_JBHTBW010000019.1"/>
</dbReference>
<dbReference type="SUPFAM" id="SSF161098">
    <property type="entry name" value="MetI-like"/>
    <property type="match status" value="1"/>
</dbReference>
<dbReference type="InterPro" id="IPR035906">
    <property type="entry name" value="MetI-like_sf"/>
</dbReference>
<keyword evidence="3" id="KW-1003">Cell membrane</keyword>
<organism evidence="9 10">
    <name type="scientific">Laceyella putida</name>
    <dbReference type="NCBI Taxonomy" id="110101"/>
    <lineage>
        <taxon>Bacteria</taxon>
        <taxon>Bacillati</taxon>
        <taxon>Bacillota</taxon>
        <taxon>Bacilli</taxon>
        <taxon>Bacillales</taxon>
        <taxon>Thermoactinomycetaceae</taxon>
        <taxon>Laceyella</taxon>
    </lineage>
</organism>
<dbReference type="PANTHER" id="PTHR43744:SF12">
    <property type="entry name" value="ABC TRANSPORTER PERMEASE PROTEIN MG189-RELATED"/>
    <property type="match status" value="1"/>
</dbReference>
<keyword evidence="5 7" id="KW-1133">Transmembrane helix</keyword>
<dbReference type="PROSITE" id="PS50928">
    <property type="entry name" value="ABC_TM1"/>
    <property type="match status" value="1"/>
</dbReference>
<evidence type="ECO:0000256" key="4">
    <source>
        <dbReference type="ARBA" id="ARBA00022692"/>
    </source>
</evidence>
<evidence type="ECO:0000256" key="3">
    <source>
        <dbReference type="ARBA" id="ARBA00022475"/>
    </source>
</evidence>
<dbReference type="Gene3D" id="1.10.3720.10">
    <property type="entry name" value="MetI-like"/>
    <property type="match status" value="1"/>
</dbReference>
<proteinExistence type="inferred from homology"/>
<comment type="similarity">
    <text evidence="7">Belongs to the binding-protein-dependent transport system permease family.</text>
</comment>
<feature type="transmembrane region" description="Helical" evidence="7">
    <location>
        <begin position="115"/>
        <end position="138"/>
    </location>
</feature>
<dbReference type="EMBL" id="JBHTBW010000019">
    <property type="protein sequence ID" value="MFC7440778.1"/>
    <property type="molecule type" value="Genomic_DNA"/>
</dbReference>
<dbReference type="Pfam" id="PF00528">
    <property type="entry name" value="BPD_transp_1"/>
    <property type="match status" value="1"/>
</dbReference>
<feature type="transmembrane region" description="Helical" evidence="7">
    <location>
        <begin position="249"/>
        <end position="270"/>
    </location>
</feature>
<protein>
    <submittedName>
        <fullName evidence="9">Carbohydrate ABC transporter permease</fullName>
    </submittedName>
</protein>
<name>A0ABW2RIL8_9BACL</name>
<feature type="transmembrane region" description="Helical" evidence="7">
    <location>
        <begin position="20"/>
        <end position="40"/>
    </location>
</feature>
<evidence type="ECO:0000256" key="5">
    <source>
        <dbReference type="ARBA" id="ARBA00022989"/>
    </source>
</evidence>
<keyword evidence="2 7" id="KW-0813">Transport</keyword>
<evidence type="ECO:0000256" key="7">
    <source>
        <dbReference type="RuleBase" id="RU363032"/>
    </source>
</evidence>
<dbReference type="CDD" id="cd06261">
    <property type="entry name" value="TM_PBP2"/>
    <property type="match status" value="1"/>
</dbReference>
<keyword evidence="6 7" id="KW-0472">Membrane</keyword>
<feature type="domain" description="ABC transmembrane type-1" evidence="8">
    <location>
        <begin position="80"/>
        <end position="270"/>
    </location>
</feature>
<evidence type="ECO:0000256" key="6">
    <source>
        <dbReference type="ARBA" id="ARBA00023136"/>
    </source>
</evidence>
<evidence type="ECO:0000313" key="9">
    <source>
        <dbReference type="EMBL" id="MFC7440778.1"/>
    </source>
</evidence>
<reference evidence="10" key="1">
    <citation type="journal article" date="2019" name="Int. J. Syst. Evol. Microbiol.">
        <title>The Global Catalogue of Microorganisms (GCM) 10K type strain sequencing project: providing services to taxonomists for standard genome sequencing and annotation.</title>
        <authorList>
            <consortium name="The Broad Institute Genomics Platform"/>
            <consortium name="The Broad Institute Genome Sequencing Center for Infectious Disease"/>
            <person name="Wu L."/>
            <person name="Ma J."/>
        </authorList>
    </citation>
    <scope>NUCLEOTIDE SEQUENCE [LARGE SCALE GENOMIC DNA]</scope>
    <source>
        <strain evidence="10">CGMCC 1.12942</strain>
    </source>
</reference>
<feature type="transmembrane region" description="Helical" evidence="7">
    <location>
        <begin position="191"/>
        <end position="216"/>
    </location>
</feature>
<dbReference type="Proteomes" id="UP001596500">
    <property type="component" value="Unassembled WGS sequence"/>
</dbReference>
<feature type="transmembrane region" description="Helical" evidence="7">
    <location>
        <begin position="76"/>
        <end position="103"/>
    </location>
</feature>
<keyword evidence="10" id="KW-1185">Reference proteome</keyword>
<dbReference type="InterPro" id="IPR000515">
    <property type="entry name" value="MetI-like"/>
</dbReference>
<evidence type="ECO:0000256" key="2">
    <source>
        <dbReference type="ARBA" id="ARBA00022448"/>
    </source>
</evidence>
<keyword evidence="4 7" id="KW-0812">Transmembrane</keyword>
<comment type="caution">
    <text evidence="9">The sequence shown here is derived from an EMBL/GenBank/DDBJ whole genome shotgun (WGS) entry which is preliminary data.</text>
</comment>